<evidence type="ECO:0000313" key="1">
    <source>
        <dbReference type="EMBL" id="CEK92536.1"/>
    </source>
</evidence>
<protein>
    <submittedName>
        <fullName evidence="1">Uncharacterized protein</fullName>
    </submittedName>
</protein>
<dbReference type="AlphaFoldDB" id="A0A0B7BJR6"/>
<proteinExistence type="predicted"/>
<dbReference type="EMBL" id="HACG01045671">
    <property type="protein sequence ID" value="CEK92536.1"/>
    <property type="molecule type" value="Transcribed_RNA"/>
</dbReference>
<organism evidence="1">
    <name type="scientific">Arion vulgaris</name>
    <dbReference type="NCBI Taxonomy" id="1028688"/>
    <lineage>
        <taxon>Eukaryota</taxon>
        <taxon>Metazoa</taxon>
        <taxon>Spiralia</taxon>
        <taxon>Lophotrochozoa</taxon>
        <taxon>Mollusca</taxon>
        <taxon>Gastropoda</taxon>
        <taxon>Heterobranchia</taxon>
        <taxon>Euthyneura</taxon>
        <taxon>Panpulmonata</taxon>
        <taxon>Eupulmonata</taxon>
        <taxon>Stylommatophora</taxon>
        <taxon>Helicina</taxon>
        <taxon>Arionoidea</taxon>
        <taxon>Arionidae</taxon>
        <taxon>Arion</taxon>
    </lineage>
</organism>
<name>A0A0B7BJR6_9EUPU</name>
<sequence length="112" mass="12431">MIIKQQLSGRERTLSFAYNIMVYRQGIKCDISGATINCTKGVLSWFSQNNHIANSETTSVKIGGHTITREASMSYLGVTFVHSLCFRDHIDQVIAIAHNALSILRIMADAKT</sequence>
<reference evidence="1" key="1">
    <citation type="submission" date="2014-12" db="EMBL/GenBank/DDBJ databases">
        <title>Insight into the proteome of Arion vulgaris.</title>
        <authorList>
            <person name="Aradska J."/>
            <person name="Bulat T."/>
            <person name="Smidak R."/>
            <person name="Sarate P."/>
            <person name="Gangsoo J."/>
            <person name="Sialana F."/>
            <person name="Bilban M."/>
            <person name="Lubec G."/>
        </authorList>
    </citation>
    <scope>NUCLEOTIDE SEQUENCE</scope>
    <source>
        <tissue evidence="1">Skin</tissue>
    </source>
</reference>
<accession>A0A0B7BJR6</accession>
<gene>
    <name evidence="1" type="primary">ORF188852</name>
</gene>